<dbReference type="Proteomes" id="UP001286456">
    <property type="component" value="Unassembled WGS sequence"/>
</dbReference>
<evidence type="ECO:0000313" key="8">
    <source>
        <dbReference type="EMBL" id="KAK3331763.1"/>
    </source>
</evidence>
<dbReference type="GO" id="GO:0000976">
    <property type="term" value="F:transcription cis-regulatory region binding"/>
    <property type="evidence" value="ECO:0007669"/>
    <property type="project" value="TreeGrafter"/>
</dbReference>
<keyword evidence="5" id="KW-0539">Nucleus</keyword>
<evidence type="ECO:0000256" key="4">
    <source>
        <dbReference type="ARBA" id="ARBA00023163"/>
    </source>
</evidence>
<dbReference type="GO" id="GO:0008270">
    <property type="term" value="F:zinc ion binding"/>
    <property type="evidence" value="ECO:0007669"/>
    <property type="project" value="InterPro"/>
</dbReference>
<dbReference type="PANTHER" id="PTHR31845">
    <property type="entry name" value="FINGER DOMAIN PROTEIN, PUTATIVE-RELATED"/>
    <property type="match status" value="1"/>
</dbReference>
<dbReference type="InterPro" id="IPR036864">
    <property type="entry name" value="Zn2-C6_fun-type_DNA-bd_sf"/>
</dbReference>
<comment type="subcellular location">
    <subcellularLocation>
        <location evidence="1">Nucleus</location>
    </subcellularLocation>
</comment>
<keyword evidence="3" id="KW-0238">DNA-binding</keyword>
<accession>A0AAE0IUZ5</accession>
<dbReference type="GO" id="GO:0005634">
    <property type="term" value="C:nucleus"/>
    <property type="evidence" value="ECO:0007669"/>
    <property type="project" value="UniProtKB-SubCell"/>
</dbReference>
<evidence type="ECO:0000256" key="5">
    <source>
        <dbReference type="ARBA" id="ARBA00023242"/>
    </source>
</evidence>
<dbReference type="PROSITE" id="PS00463">
    <property type="entry name" value="ZN2_CY6_FUNGAL_1"/>
    <property type="match status" value="1"/>
</dbReference>
<keyword evidence="2" id="KW-0805">Transcription regulation</keyword>
<name>A0AAE0IUZ5_9PEZI</name>
<evidence type="ECO:0000256" key="6">
    <source>
        <dbReference type="SAM" id="MobiDB-lite"/>
    </source>
</evidence>
<feature type="domain" description="Zn(2)-C6 fungal-type" evidence="7">
    <location>
        <begin position="17"/>
        <end position="49"/>
    </location>
</feature>
<evidence type="ECO:0000256" key="3">
    <source>
        <dbReference type="ARBA" id="ARBA00023125"/>
    </source>
</evidence>
<feature type="region of interest" description="Disordered" evidence="6">
    <location>
        <begin position="114"/>
        <end position="158"/>
    </location>
</feature>
<reference evidence="8" key="2">
    <citation type="submission" date="2023-06" db="EMBL/GenBank/DDBJ databases">
        <authorList>
            <consortium name="Lawrence Berkeley National Laboratory"/>
            <person name="Haridas S."/>
            <person name="Hensen N."/>
            <person name="Bonometti L."/>
            <person name="Westerberg I."/>
            <person name="Brannstrom I.O."/>
            <person name="Guillou S."/>
            <person name="Cros-Aarteil S."/>
            <person name="Calhoun S."/>
            <person name="Kuo A."/>
            <person name="Mondo S."/>
            <person name="Pangilinan J."/>
            <person name="Riley R."/>
            <person name="Labutti K."/>
            <person name="Andreopoulos B."/>
            <person name="Lipzen A."/>
            <person name="Chen C."/>
            <person name="Yanf M."/>
            <person name="Daum C."/>
            <person name="Ng V."/>
            <person name="Clum A."/>
            <person name="Steindorff A."/>
            <person name="Ohm R."/>
            <person name="Martin F."/>
            <person name="Silar P."/>
            <person name="Natvig D."/>
            <person name="Lalanne C."/>
            <person name="Gautier V."/>
            <person name="Ament-Velasquez S.L."/>
            <person name="Kruys A."/>
            <person name="Hutchinson M.I."/>
            <person name="Powell A.J."/>
            <person name="Barry K."/>
            <person name="Miller A.N."/>
            <person name="Grigoriev I.V."/>
            <person name="Debuchy R."/>
            <person name="Gladieux P."/>
            <person name="Thoren M.H."/>
            <person name="Johannesson H."/>
        </authorList>
    </citation>
    <scope>NUCLEOTIDE SEQUENCE</scope>
    <source>
        <strain evidence="8">SMH4131-1</strain>
    </source>
</reference>
<keyword evidence="9" id="KW-1185">Reference proteome</keyword>
<dbReference type="InterPro" id="IPR051089">
    <property type="entry name" value="prtT"/>
</dbReference>
<evidence type="ECO:0000256" key="1">
    <source>
        <dbReference type="ARBA" id="ARBA00004123"/>
    </source>
</evidence>
<evidence type="ECO:0000259" key="7">
    <source>
        <dbReference type="PROSITE" id="PS00463"/>
    </source>
</evidence>
<gene>
    <name evidence="8" type="ORF">B0T19DRAFT_472787</name>
</gene>
<sequence length="594" mass="65091">MERSGRGPRHSGPFGLACTSCSKSKCKCAARADGGGDECQRCHRLGKPCRPSDALRRRAIEKKTNSKRRIAELESKLNLCNVHTPHFQNQGHLHHPNPDTQRKSRHLMQFCPRLRRSHSRSSVEDADHVDSRSDTPKATIVTTSAPPSKHERGSQLDVPEAEAEHLLTTFRSCMLPHFAFMHLPTNLTAQELRKDQPLLFRAIVCAVSPSAARGRLLTRAICEAMMLQEDVHEHRDQLDNNHKTDPMMDLLLALMTFISWGWGHVLNRGSGLSRLMARATSVACEMRLDGPGPSPADTHIMNIFTPDADSSSSSKSMPTRHNFLAQQRAVLGCFVLSSVVSSYYGHGTALRWTPQMEAGLAAIASNTHAANDCPTDATFALQVRLQLLAQQSRDIRHQQQLEQGPVVPGTEMSSLPALIALTALQGQRQEIQLSLSLPFTTSTTPRNLDLVLAHIHAAELTISEATHALYAVVPVMVSQFTRMTSMNGAGAGAGANRATVRNERMQCLWRCVRAAQACASALLDDDEAGCGFRGVSFVQWAQLAQSVVALNRLTTTVTAAEDPAWDPAAARGVVDVSGLLTRVEDELFNQNKRI</sequence>
<comment type="caution">
    <text evidence="8">The sequence shown here is derived from an EMBL/GenBank/DDBJ whole genome shotgun (WGS) entry which is preliminary data.</text>
</comment>
<keyword evidence="4" id="KW-0804">Transcription</keyword>
<reference evidence="8" key="1">
    <citation type="journal article" date="2023" name="Mol. Phylogenet. Evol.">
        <title>Genome-scale phylogeny and comparative genomics of the fungal order Sordariales.</title>
        <authorList>
            <person name="Hensen N."/>
            <person name="Bonometti L."/>
            <person name="Westerberg I."/>
            <person name="Brannstrom I.O."/>
            <person name="Guillou S."/>
            <person name="Cros-Aarteil S."/>
            <person name="Calhoun S."/>
            <person name="Haridas S."/>
            <person name="Kuo A."/>
            <person name="Mondo S."/>
            <person name="Pangilinan J."/>
            <person name="Riley R."/>
            <person name="LaButti K."/>
            <person name="Andreopoulos B."/>
            <person name="Lipzen A."/>
            <person name="Chen C."/>
            <person name="Yan M."/>
            <person name="Daum C."/>
            <person name="Ng V."/>
            <person name="Clum A."/>
            <person name="Steindorff A."/>
            <person name="Ohm R.A."/>
            <person name="Martin F."/>
            <person name="Silar P."/>
            <person name="Natvig D.O."/>
            <person name="Lalanne C."/>
            <person name="Gautier V."/>
            <person name="Ament-Velasquez S.L."/>
            <person name="Kruys A."/>
            <person name="Hutchinson M.I."/>
            <person name="Powell A.J."/>
            <person name="Barry K."/>
            <person name="Miller A.N."/>
            <person name="Grigoriev I.V."/>
            <person name="Debuchy R."/>
            <person name="Gladieux P."/>
            <person name="Hiltunen Thoren M."/>
            <person name="Johannesson H."/>
        </authorList>
    </citation>
    <scope>NUCLEOTIDE SEQUENCE</scope>
    <source>
        <strain evidence="8">SMH4131-1</strain>
    </source>
</reference>
<dbReference type="Gene3D" id="4.10.240.10">
    <property type="entry name" value="Zn(2)-C6 fungal-type DNA-binding domain"/>
    <property type="match status" value="1"/>
</dbReference>
<dbReference type="EMBL" id="JAUEPO010000002">
    <property type="protein sequence ID" value="KAK3331763.1"/>
    <property type="molecule type" value="Genomic_DNA"/>
</dbReference>
<feature type="compositionally biased region" description="Basic and acidic residues" evidence="6">
    <location>
        <begin position="121"/>
        <end position="135"/>
    </location>
</feature>
<organism evidence="8 9">
    <name type="scientific">Cercophora scortea</name>
    <dbReference type="NCBI Taxonomy" id="314031"/>
    <lineage>
        <taxon>Eukaryota</taxon>
        <taxon>Fungi</taxon>
        <taxon>Dikarya</taxon>
        <taxon>Ascomycota</taxon>
        <taxon>Pezizomycotina</taxon>
        <taxon>Sordariomycetes</taxon>
        <taxon>Sordariomycetidae</taxon>
        <taxon>Sordariales</taxon>
        <taxon>Lasiosphaeriaceae</taxon>
        <taxon>Cercophora</taxon>
    </lineage>
</organism>
<dbReference type="GO" id="GO:0000981">
    <property type="term" value="F:DNA-binding transcription factor activity, RNA polymerase II-specific"/>
    <property type="evidence" value="ECO:0007669"/>
    <property type="project" value="InterPro"/>
</dbReference>
<dbReference type="InterPro" id="IPR001138">
    <property type="entry name" value="Zn2Cys6_DnaBD"/>
</dbReference>
<dbReference type="SUPFAM" id="SSF57701">
    <property type="entry name" value="Zn2/Cys6 DNA-binding domain"/>
    <property type="match status" value="1"/>
</dbReference>
<dbReference type="AlphaFoldDB" id="A0AAE0IUZ5"/>
<evidence type="ECO:0000256" key="2">
    <source>
        <dbReference type="ARBA" id="ARBA00023015"/>
    </source>
</evidence>
<evidence type="ECO:0000313" key="9">
    <source>
        <dbReference type="Proteomes" id="UP001286456"/>
    </source>
</evidence>
<protein>
    <recommendedName>
        <fullName evidence="7">Zn(2)-C6 fungal-type domain-containing protein</fullName>
    </recommendedName>
</protein>
<dbReference type="PANTHER" id="PTHR31845:SF18">
    <property type="entry name" value="ZN(II)2CYS6 TRANSCRIPTION FACTOR (EUROFUNG)"/>
    <property type="match status" value="1"/>
</dbReference>
<proteinExistence type="predicted"/>